<evidence type="ECO:0000313" key="7">
    <source>
        <dbReference type="RefSeq" id="XP_033533789.1"/>
    </source>
</evidence>
<keyword evidence="3" id="KW-0812">Transmembrane</keyword>
<reference evidence="7" key="2">
    <citation type="submission" date="2020-04" db="EMBL/GenBank/DDBJ databases">
        <authorList>
            <consortium name="NCBI Genome Project"/>
        </authorList>
    </citation>
    <scope>NUCLEOTIDE SEQUENCE</scope>
    <source>
        <strain evidence="7">CBS 781.70</strain>
    </source>
</reference>
<keyword evidence="3" id="KW-0472">Membrane</keyword>
<dbReference type="Proteomes" id="UP000504638">
    <property type="component" value="Unplaced"/>
</dbReference>
<feature type="transmembrane region" description="Helical" evidence="3">
    <location>
        <begin position="21"/>
        <end position="42"/>
    </location>
</feature>
<dbReference type="PANTHER" id="PTHR35273">
    <property type="entry name" value="ALPHA-1,4 POLYGALACTOSAMINIDASE, PUTATIVE (AFU_ORTHOLOGUE AFUA_3G07890)-RELATED"/>
    <property type="match status" value="1"/>
</dbReference>
<dbReference type="GeneID" id="54416986"/>
<evidence type="ECO:0000256" key="1">
    <source>
        <dbReference type="ARBA" id="ARBA00001255"/>
    </source>
</evidence>
<dbReference type="RefSeq" id="XP_033533789.1">
    <property type="nucleotide sequence ID" value="XM_033676416.1"/>
</dbReference>
<evidence type="ECO:0000313" key="5">
    <source>
        <dbReference type="EMBL" id="KAF1812158.1"/>
    </source>
</evidence>
<dbReference type="SUPFAM" id="SSF51445">
    <property type="entry name" value="(Trans)glycosidases"/>
    <property type="match status" value="1"/>
</dbReference>
<dbReference type="Gene3D" id="3.20.20.70">
    <property type="entry name" value="Aldolase class I"/>
    <property type="match status" value="1"/>
</dbReference>
<dbReference type="GO" id="GO:0004557">
    <property type="term" value="F:alpha-galactosidase activity"/>
    <property type="evidence" value="ECO:0007669"/>
    <property type="project" value="UniProtKB-EC"/>
</dbReference>
<keyword evidence="3" id="KW-1133">Transmembrane helix</keyword>
<gene>
    <name evidence="5 7" type="ORF">P152DRAFT_397604</name>
</gene>
<dbReference type="InterPro" id="IPR004352">
    <property type="entry name" value="GH114_TIM-barrel"/>
</dbReference>
<evidence type="ECO:0000259" key="4">
    <source>
        <dbReference type="Pfam" id="PF03537"/>
    </source>
</evidence>
<evidence type="ECO:0000256" key="2">
    <source>
        <dbReference type="ARBA" id="ARBA00012755"/>
    </source>
</evidence>
<dbReference type="OrthoDB" id="2108802at2759"/>
<dbReference type="InterPro" id="IPR017853">
    <property type="entry name" value="GH"/>
</dbReference>
<accession>A0A6G1G2B4</accession>
<name>A0A6G1G2B4_9PEZI</name>
<dbReference type="AlphaFoldDB" id="A0A6G1G2B4"/>
<protein>
    <recommendedName>
        <fullName evidence="2">alpha-galactosidase</fullName>
        <ecNumber evidence="2">3.2.1.22</ecNumber>
    </recommendedName>
</protein>
<evidence type="ECO:0000256" key="3">
    <source>
        <dbReference type="SAM" id="Phobius"/>
    </source>
</evidence>
<comment type="catalytic activity">
    <reaction evidence="1">
        <text>Hydrolysis of terminal, non-reducing alpha-D-galactose residues in alpha-D-galactosides, including galactose oligosaccharides, galactomannans and galactolipids.</text>
        <dbReference type="EC" id="3.2.1.22"/>
    </reaction>
</comment>
<keyword evidence="6" id="KW-1185">Reference proteome</keyword>
<evidence type="ECO:0000313" key="6">
    <source>
        <dbReference type="Proteomes" id="UP000504638"/>
    </source>
</evidence>
<dbReference type="Pfam" id="PF03537">
    <property type="entry name" value="Glyco_hydro_114"/>
    <property type="match status" value="1"/>
</dbReference>
<feature type="domain" description="Glycoside-hydrolase family GH114 TIM-barrel" evidence="4">
    <location>
        <begin position="76"/>
        <end position="309"/>
    </location>
</feature>
<reference evidence="5 7" key="1">
    <citation type="submission" date="2020-01" db="EMBL/GenBank/DDBJ databases">
        <authorList>
            <consortium name="DOE Joint Genome Institute"/>
            <person name="Haridas S."/>
            <person name="Albert R."/>
            <person name="Binder M."/>
            <person name="Bloem J."/>
            <person name="Labutti K."/>
            <person name="Salamov A."/>
            <person name="Andreopoulos B."/>
            <person name="Baker S.E."/>
            <person name="Barry K."/>
            <person name="Bills G."/>
            <person name="Bluhm B.H."/>
            <person name="Cannon C."/>
            <person name="Castanera R."/>
            <person name="Culley D.E."/>
            <person name="Daum C."/>
            <person name="Ezra D."/>
            <person name="Gonzalez J.B."/>
            <person name="Henrissat B."/>
            <person name="Kuo A."/>
            <person name="Liang C."/>
            <person name="Lipzen A."/>
            <person name="Lutzoni F."/>
            <person name="Magnuson J."/>
            <person name="Mondo S."/>
            <person name="Nolan M."/>
            <person name="Ohm R."/>
            <person name="Pangilinan J."/>
            <person name="Park H.-J."/>
            <person name="Ramirez L."/>
            <person name="Alfaro M."/>
            <person name="Sun H."/>
            <person name="Tritt A."/>
            <person name="Yoshinaga Y."/>
            <person name="Zwiers L.-H."/>
            <person name="Turgeon B.G."/>
            <person name="Goodwin S.B."/>
            <person name="Spatafora J.W."/>
            <person name="Crous P.W."/>
            <person name="Grigoriev I.V."/>
        </authorList>
    </citation>
    <scope>NUCLEOTIDE SEQUENCE</scope>
    <source>
        <strain evidence="5 7">CBS 781.70</strain>
    </source>
</reference>
<sequence>MAKPNTGHQSWWSGQSRRKKVLLLLTILIIILGLALGLGLGLTIGREGGEEEEEQPPTTIPPGTNGTTWQPAVNSTWQIALLHPLDLSDGVESLRPDVGIYDIDLFTNPPSTIQALHRAGKRVICYFSAGSYEDFRPDSSQFKKDDLGKELDGWPGERWLNLRSETVWKIIEARMRMAREKGCDAVDPDNVDGYQNDNGVSLTQADSERFMLRLSSLASNLSMSIGLKNAADLIPSLISRTQFSVNEQCVQFSECSSFSPYISAGKPVFHIEYPHNAPQIASNDTFCRDSGQGEGSELFSTVLKDMDLDGYVQFCNGQTANTTLSL</sequence>
<organism evidence="5">
    <name type="scientific">Eremomyces bilateralis CBS 781.70</name>
    <dbReference type="NCBI Taxonomy" id="1392243"/>
    <lineage>
        <taxon>Eukaryota</taxon>
        <taxon>Fungi</taxon>
        <taxon>Dikarya</taxon>
        <taxon>Ascomycota</taxon>
        <taxon>Pezizomycotina</taxon>
        <taxon>Dothideomycetes</taxon>
        <taxon>Dothideomycetes incertae sedis</taxon>
        <taxon>Eremomycetales</taxon>
        <taxon>Eremomycetaceae</taxon>
        <taxon>Eremomyces</taxon>
    </lineage>
</organism>
<proteinExistence type="predicted"/>
<dbReference type="InterPro" id="IPR013785">
    <property type="entry name" value="Aldolase_TIM"/>
</dbReference>
<dbReference type="EMBL" id="ML975158">
    <property type="protein sequence ID" value="KAF1812158.1"/>
    <property type="molecule type" value="Genomic_DNA"/>
</dbReference>
<reference evidence="7" key="3">
    <citation type="submission" date="2025-04" db="UniProtKB">
        <authorList>
            <consortium name="RefSeq"/>
        </authorList>
    </citation>
    <scope>IDENTIFICATION</scope>
    <source>
        <strain evidence="7">CBS 781.70</strain>
    </source>
</reference>
<dbReference type="EC" id="3.2.1.22" evidence="2"/>
<dbReference type="PANTHER" id="PTHR35273:SF2">
    <property type="entry name" value="ALPHA-GALACTOSIDASE"/>
    <property type="match status" value="1"/>
</dbReference>